<name>A0A1Q5URM3_9EURO</name>
<dbReference type="Proteomes" id="UP000186955">
    <property type="component" value="Unassembled WGS sequence"/>
</dbReference>
<dbReference type="PROSITE" id="PS00122">
    <property type="entry name" value="CARBOXYLESTERASE_B_1"/>
    <property type="match status" value="1"/>
</dbReference>
<proteinExistence type="inferred from homology"/>
<feature type="domain" description="Carboxylesterase type B" evidence="4">
    <location>
        <begin position="34"/>
        <end position="180"/>
    </location>
</feature>
<evidence type="ECO:0000313" key="6">
    <source>
        <dbReference type="Proteomes" id="UP000186955"/>
    </source>
</evidence>
<sequence length="489" mass="52346">MRIFAISVLAAFCTLEVFAAPSSHGPGTQSSGLLVETSSGPIHGFVNRTAPNVRQFLGVPFAEPPINNLRFAKPEKKKPNGAVKAFKLPNSCMQQFNTNSSTIYTTYEKGFLISGGNSEDCLYLSIWAPRLEHIQSQQRPLPVLLYIPGGGFTSGGQASLYKIPDQWVQRTQSHIVVIMNVEWVHDNIANFGGDPDRIILWGQSAGAGSVTVYPYGYPENPIVAGLIADSGGPGIVGGSDSAQTNFTSLAGLVGCKNLGPADVIACVRKVPAQDLENALSWYSGNNTSPSISFKPVVDDKTAFTNWTQRVLEGKIAKIVSSNTNEGAGFVSFTPNGPGQAALDKATKIISCPVVAEVKNRNAGGLSTYQYQYAGNFSNVSPLPWFGAYHSAELPLLFGTHSEYGGPSTSFEWNVSYAMEALWLSFAEDPSRGPVRVAIGDGVAENPTNTSFFAWPQFQQGSSNMLLFADQNKVMQLVSSKSIDDGCASS</sequence>
<dbReference type="InterPro" id="IPR050654">
    <property type="entry name" value="AChE-related_enzymes"/>
</dbReference>
<dbReference type="InterPro" id="IPR029058">
    <property type="entry name" value="AB_hydrolase_fold"/>
</dbReference>
<dbReference type="GO" id="GO:0072330">
    <property type="term" value="P:monocarboxylic acid biosynthetic process"/>
    <property type="evidence" value="ECO:0007669"/>
    <property type="project" value="UniProtKB-ARBA"/>
</dbReference>
<dbReference type="Pfam" id="PF00135">
    <property type="entry name" value="COesterase"/>
    <property type="match status" value="2"/>
</dbReference>
<dbReference type="EMBL" id="MNBE01000023">
    <property type="protein sequence ID" value="OKP15132.1"/>
    <property type="molecule type" value="Genomic_DNA"/>
</dbReference>
<dbReference type="GO" id="GO:0017000">
    <property type="term" value="P:antibiotic biosynthetic process"/>
    <property type="evidence" value="ECO:0007669"/>
    <property type="project" value="UniProtKB-ARBA"/>
</dbReference>
<evidence type="ECO:0000256" key="3">
    <source>
        <dbReference type="RuleBase" id="RU361235"/>
    </source>
</evidence>
<protein>
    <recommendedName>
        <fullName evidence="3">Carboxylic ester hydrolase</fullName>
        <ecNumber evidence="3">3.1.1.-</ecNumber>
    </recommendedName>
</protein>
<feature type="domain" description="Carboxylesterase type B" evidence="4">
    <location>
        <begin position="348"/>
        <end position="475"/>
    </location>
</feature>
<dbReference type="PANTHER" id="PTHR43918">
    <property type="entry name" value="ACETYLCHOLINESTERASE"/>
    <property type="match status" value="1"/>
</dbReference>
<feature type="signal peptide" evidence="3">
    <location>
        <begin position="1"/>
        <end position="19"/>
    </location>
</feature>
<dbReference type="SUPFAM" id="SSF53474">
    <property type="entry name" value="alpha/beta-Hydrolases"/>
    <property type="match status" value="1"/>
</dbReference>
<comment type="similarity">
    <text evidence="1 3">Belongs to the type-B carboxylesterase/lipase family.</text>
</comment>
<keyword evidence="6" id="KW-1185">Reference proteome</keyword>
<keyword evidence="3" id="KW-0732">Signal</keyword>
<keyword evidence="2 3" id="KW-0378">Hydrolase</keyword>
<dbReference type="PANTHER" id="PTHR43918:SF4">
    <property type="entry name" value="CARBOXYLIC ESTER HYDROLASE"/>
    <property type="match status" value="1"/>
</dbReference>
<evidence type="ECO:0000256" key="1">
    <source>
        <dbReference type="ARBA" id="ARBA00005964"/>
    </source>
</evidence>
<dbReference type="PROSITE" id="PS00941">
    <property type="entry name" value="CARBOXYLESTERASE_B_2"/>
    <property type="match status" value="1"/>
</dbReference>
<dbReference type="AlphaFoldDB" id="A0A1Q5URM3"/>
<dbReference type="STRING" id="1316194.A0A1Q5URM3"/>
<reference evidence="5 6" key="1">
    <citation type="submission" date="2016-10" db="EMBL/GenBank/DDBJ databases">
        <title>Genome sequence of the ascomycete fungus Penicillium subrubescens.</title>
        <authorList>
            <person name="De Vries R.P."/>
            <person name="Peng M."/>
            <person name="Dilokpimol A."/>
            <person name="Hilden K."/>
            <person name="Makela M.R."/>
            <person name="Grigoriev I."/>
            <person name="Riley R."/>
            <person name="Granchi Z."/>
        </authorList>
    </citation>
    <scope>NUCLEOTIDE SEQUENCE [LARGE SCALE GENOMIC DNA]</scope>
    <source>
        <strain evidence="5 6">CBS 132785</strain>
    </source>
</reference>
<dbReference type="InterPro" id="IPR002018">
    <property type="entry name" value="CarbesteraseB"/>
</dbReference>
<dbReference type="EC" id="3.1.1.-" evidence="3"/>
<accession>A0A1Q5URM3</accession>
<dbReference type="InterPro" id="IPR019826">
    <property type="entry name" value="Carboxylesterase_B_AS"/>
</dbReference>
<comment type="caution">
    <text evidence="5">The sequence shown here is derived from an EMBL/GenBank/DDBJ whole genome shotgun (WGS) entry which is preliminary data.</text>
</comment>
<dbReference type="GO" id="GO:0052689">
    <property type="term" value="F:carboxylic ester hydrolase activity"/>
    <property type="evidence" value="ECO:0007669"/>
    <property type="project" value="TreeGrafter"/>
</dbReference>
<evidence type="ECO:0000313" key="5">
    <source>
        <dbReference type="EMBL" id="OKP15132.1"/>
    </source>
</evidence>
<evidence type="ECO:0000259" key="4">
    <source>
        <dbReference type="Pfam" id="PF00135"/>
    </source>
</evidence>
<dbReference type="InterPro" id="IPR019819">
    <property type="entry name" value="Carboxylesterase_B_CS"/>
</dbReference>
<evidence type="ECO:0000256" key="2">
    <source>
        <dbReference type="ARBA" id="ARBA00022801"/>
    </source>
</evidence>
<gene>
    <name evidence="5" type="ORF">PENSUB_2174</name>
</gene>
<dbReference type="Gene3D" id="3.40.50.1820">
    <property type="entry name" value="alpha/beta hydrolase"/>
    <property type="match status" value="2"/>
</dbReference>
<feature type="chain" id="PRO_5010001024" description="Carboxylic ester hydrolase" evidence="3">
    <location>
        <begin position="20"/>
        <end position="489"/>
    </location>
</feature>
<organism evidence="5 6">
    <name type="scientific">Penicillium subrubescens</name>
    <dbReference type="NCBI Taxonomy" id="1316194"/>
    <lineage>
        <taxon>Eukaryota</taxon>
        <taxon>Fungi</taxon>
        <taxon>Dikarya</taxon>
        <taxon>Ascomycota</taxon>
        <taxon>Pezizomycotina</taxon>
        <taxon>Eurotiomycetes</taxon>
        <taxon>Eurotiomycetidae</taxon>
        <taxon>Eurotiales</taxon>
        <taxon>Aspergillaceae</taxon>
        <taxon>Penicillium</taxon>
    </lineage>
</organism>